<dbReference type="GeneID" id="39988746"/>
<dbReference type="InterPro" id="IPR006900">
    <property type="entry name" value="Sec23/24_helical_dom"/>
</dbReference>
<feature type="compositionally biased region" description="Polar residues" evidence="4">
    <location>
        <begin position="178"/>
        <end position="194"/>
    </location>
</feature>
<dbReference type="EMBL" id="NBCO01000033">
    <property type="protein sequence ID" value="ORC85753.1"/>
    <property type="molecule type" value="Genomic_DNA"/>
</dbReference>
<feature type="compositionally biased region" description="Polar residues" evidence="4">
    <location>
        <begin position="45"/>
        <end position="56"/>
    </location>
</feature>
<feature type="compositionally biased region" description="Low complexity" evidence="4">
    <location>
        <begin position="195"/>
        <end position="208"/>
    </location>
</feature>
<dbReference type="InterPro" id="IPR036175">
    <property type="entry name" value="Sec23/24_helical_dom_sf"/>
</dbReference>
<dbReference type="InterPro" id="IPR050550">
    <property type="entry name" value="SEC23_SEC24_subfamily"/>
</dbReference>
<dbReference type="GO" id="GO:0006886">
    <property type="term" value="P:intracellular protein transport"/>
    <property type="evidence" value="ECO:0007669"/>
    <property type="project" value="InterPro"/>
</dbReference>
<keyword evidence="3" id="KW-0653">Protein transport</keyword>
<dbReference type="STRING" id="67003.A0A1X0NMN7"/>
<evidence type="ECO:0000313" key="9">
    <source>
        <dbReference type="EMBL" id="ORC85753.1"/>
    </source>
</evidence>
<dbReference type="GO" id="GO:0090110">
    <property type="term" value="P:COPII-coated vesicle cargo loading"/>
    <property type="evidence" value="ECO:0007669"/>
    <property type="project" value="TreeGrafter"/>
</dbReference>
<dbReference type="RefSeq" id="XP_028879819.1">
    <property type="nucleotide sequence ID" value="XM_029028966.1"/>
</dbReference>
<dbReference type="InterPro" id="IPR036465">
    <property type="entry name" value="vWFA_dom_sf"/>
</dbReference>
<dbReference type="InterPro" id="IPR006895">
    <property type="entry name" value="Znf_Sec23_Sec24"/>
</dbReference>
<evidence type="ECO:0000313" key="10">
    <source>
        <dbReference type="Proteomes" id="UP000192257"/>
    </source>
</evidence>
<keyword evidence="10" id="KW-1185">Reference proteome</keyword>
<comment type="caution">
    <text evidence="9">The sequence shown here is derived from an EMBL/GenBank/DDBJ whole genome shotgun (WGS) entry which is preliminary data.</text>
</comment>
<evidence type="ECO:0000259" key="8">
    <source>
        <dbReference type="Pfam" id="PF08033"/>
    </source>
</evidence>
<reference evidence="9 10" key="1">
    <citation type="submission" date="2017-03" db="EMBL/GenBank/DDBJ databases">
        <title>An alternative strategy for trypanosome survival in the mammalian bloodstream revealed through genome and transcriptome analysis of the ubiquitous bovine parasite Trypanosoma (Megatrypanum) theileri.</title>
        <authorList>
            <person name="Kelly S."/>
            <person name="Ivens A."/>
            <person name="Mott A."/>
            <person name="O'Neill E."/>
            <person name="Emms D."/>
            <person name="Macleod O."/>
            <person name="Voorheis P."/>
            <person name="Matthews J."/>
            <person name="Matthews K."/>
            <person name="Carrington M."/>
        </authorList>
    </citation>
    <scope>NUCLEOTIDE SEQUENCE [LARGE SCALE GENOMIC DNA]</scope>
    <source>
        <strain evidence="9">Edinburgh</strain>
    </source>
</reference>
<feature type="compositionally biased region" description="Low complexity" evidence="4">
    <location>
        <begin position="20"/>
        <end position="30"/>
    </location>
</feature>
<sequence>MYYPYGGAQQPQQPQPPGQSTPQYHPQQQQSPPPTMFGQMPGPSPSWNEYGNQQYTPAIPLSTTTTTTSNTNANTAGAGVYQDPYTSAAGVNGLHDYNSTYYQTSNQPQQQSYHNYQQPPPQQQQQQQQPLPPQQQMQGMQTQSPQSAAVPSPMPHVGGPPLMASNLPQRGAPIPSTDPVQQNRQPLTPTTDAFSNTYNNNNNNNSTSQRDRCVTPIGKYARIPPKRQVDLKSAPNPRRDISQKPEEHEYRTSSGQMPMSVFDFVAIDDGNASAKFFRPTTCSIPSEERLVKDSKVSFGAVLAPLCRPLHPSEEVPIVEGRPPARCHRCRGYISCHARFTDMGRYWVCPLCSMSNEVEEAYFCNLDARNNRLDRAEKPELARGSVEYDVGPYDEYSLRDEKENPIPMRPLHYLFLIDVSQKAATTFLSDYVDALLKSLHEMAQQYPQCRVAFITYASTLHFYNVRHPRIPQLIVADVDNPFVPLPFTSLCWLTLGTDLDLVDAFLMRVPEYADDLRETDSALGAAVQVAMLVLAGQHGGHVVVSAHKAPQCGIGAIKLREQHTLYGTDKEKELLRPIEGFWKTTATTCAKQQISFDLHMFADQYCELVTLSQPCHLSNGRVHLFPNYDRETDATKVQAVLDQVLLEEAGYAGILRVRCSTGLRVQGYHGHFLSQDSHDMDLAHVQGSSTFFVEFAHEGKLEKNSHAFFQTALLYTTRGGQRRVRVHSVRMPVVTTLLAVFDADLEATLVGYIHEAVGNAVNKGLQYARNAAQERVLKMLIAYRRVCTSNSSTSLLMPSRLRLLPLYVLSLLKADALVEGTTVRIDDRVQKLFHLMTIPMHQCLMYLYPTLYAVHLLPSDANSGTLDPTTGRCIMPGWRQLFYESITSDGVYVLCDEQARLVYLWVGSQVSPQISKELFGTEIAAEVGRTVFFDGFGEKLRNVLWACLLRDDGMRRLIILHEKDRAEDAFFRQLKEENEGGVMGYDQFLVRLHKDVNKALA</sequence>
<feature type="compositionally biased region" description="Low complexity" evidence="4">
    <location>
        <begin position="107"/>
        <end position="146"/>
    </location>
</feature>
<evidence type="ECO:0000256" key="2">
    <source>
        <dbReference type="ARBA" id="ARBA00022448"/>
    </source>
</evidence>
<evidence type="ECO:0008006" key="11">
    <source>
        <dbReference type="Google" id="ProtNLM"/>
    </source>
</evidence>
<accession>A0A1X0NMN7</accession>
<dbReference type="GO" id="GO:0030127">
    <property type="term" value="C:COPII vesicle coat"/>
    <property type="evidence" value="ECO:0007669"/>
    <property type="project" value="InterPro"/>
</dbReference>
<dbReference type="GO" id="GO:0000149">
    <property type="term" value="F:SNARE binding"/>
    <property type="evidence" value="ECO:0007669"/>
    <property type="project" value="TreeGrafter"/>
</dbReference>
<dbReference type="VEuPathDB" id="TriTrypDB:TM35_000332100"/>
<dbReference type="AlphaFoldDB" id="A0A1X0NMN7"/>
<proteinExistence type="inferred from homology"/>
<dbReference type="SUPFAM" id="SSF81811">
    <property type="entry name" value="Helical domain of Sec23/24"/>
    <property type="match status" value="1"/>
</dbReference>
<comment type="similarity">
    <text evidence="1">Belongs to the SEC23/SEC24 family. SEC24 subfamily.</text>
</comment>
<dbReference type="InterPro" id="IPR012990">
    <property type="entry name" value="Beta-sandwich_Sec23_24"/>
</dbReference>
<dbReference type="PANTHER" id="PTHR13803:SF4">
    <property type="entry name" value="SECRETORY 24CD, ISOFORM C"/>
    <property type="match status" value="1"/>
</dbReference>
<dbReference type="Gene3D" id="3.40.20.10">
    <property type="entry name" value="Severin"/>
    <property type="match status" value="1"/>
</dbReference>
<dbReference type="SUPFAM" id="SSF82919">
    <property type="entry name" value="Zn-finger domain of Sec23/24"/>
    <property type="match status" value="1"/>
</dbReference>
<feature type="domain" description="Sec23/Sec24 trunk" evidence="6">
    <location>
        <begin position="408"/>
        <end position="641"/>
    </location>
</feature>
<dbReference type="SUPFAM" id="SSF53300">
    <property type="entry name" value="vWA-like"/>
    <property type="match status" value="1"/>
</dbReference>
<name>A0A1X0NMN7_9TRYP</name>
<dbReference type="Gene3D" id="2.30.30.380">
    <property type="entry name" value="Zn-finger domain of Sec23/24"/>
    <property type="match status" value="1"/>
</dbReference>
<evidence type="ECO:0000259" key="7">
    <source>
        <dbReference type="Pfam" id="PF04815"/>
    </source>
</evidence>
<dbReference type="Gene3D" id="1.20.120.730">
    <property type="entry name" value="Sec23/Sec24 helical domain"/>
    <property type="match status" value="1"/>
</dbReference>
<dbReference type="Gene3D" id="3.40.50.410">
    <property type="entry name" value="von Willebrand factor, type A domain"/>
    <property type="match status" value="1"/>
</dbReference>
<dbReference type="PANTHER" id="PTHR13803">
    <property type="entry name" value="SEC24-RELATED PROTEIN"/>
    <property type="match status" value="1"/>
</dbReference>
<dbReference type="Pfam" id="PF04811">
    <property type="entry name" value="Sec23_trunk"/>
    <property type="match status" value="1"/>
</dbReference>
<dbReference type="Pfam" id="PF04810">
    <property type="entry name" value="zf-Sec23_Sec24"/>
    <property type="match status" value="1"/>
</dbReference>
<dbReference type="InterPro" id="IPR029006">
    <property type="entry name" value="ADF-H/Gelsolin-like_dom_sf"/>
</dbReference>
<evidence type="ECO:0000259" key="6">
    <source>
        <dbReference type="Pfam" id="PF04811"/>
    </source>
</evidence>
<dbReference type="InterPro" id="IPR006896">
    <property type="entry name" value="Sec23/24_trunk_dom"/>
</dbReference>
<keyword evidence="2" id="KW-0813">Transport</keyword>
<dbReference type="SUPFAM" id="SSF81995">
    <property type="entry name" value="beta-sandwich domain of Sec23/24"/>
    <property type="match status" value="1"/>
</dbReference>
<organism evidence="9 10">
    <name type="scientific">Trypanosoma theileri</name>
    <dbReference type="NCBI Taxonomy" id="67003"/>
    <lineage>
        <taxon>Eukaryota</taxon>
        <taxon>Discoba</taxon>
        <taxon>Euglenozoa</taxon>
        <taxon>Kinetoplastea</taxon>
        <taxon>Metakinetoplastina</taxon>
        <taxon>Trypanosomatida</taxon>
        <taxon>Trypanosomatidae</taxon>
        <taxon>Trypanosoma</taxon>
    </lineage>
</organism>
<feature type="compositionally biased region" description="Low complexity" evidence="4">
    <location>
        <begin position="1"/>
        <end position="12"/>
    </location>
</feature>
<feature type="domain" description="Sec23/Sec24 helical" evidence="7">
    <location>
        <begin position="743"/>
        <end position="843"/>
    </location>
</feature>
<gene>
    <name evidence="9" type="ORF">TM35_000332100</name>
</gene>
<feature type="compositionally biased region" description="Basic and acidic residues" evidence="4">
    <location>
        <begin position="237"/>
        <end position="251"/>
    </location>
</feature>
<evidence type="ECO:0000256" key="4">
    <source>
        <dbReference type="SAM" id="MobiDB-lite"/>
    </source>
</evidence>
<evidence type="ECO:0000259" key="5">
    <source>
        <dbReference type="Pfam" id="PF04810"/>
    </source>
</evidence>
<feature type="domain" description="Sec23/Sec24 beta-sandwich" evidence="8">
    <location>
        <begin position="649"/>
        <end position="733"/>
    </location>
</feature>
<dbReference type="Pfam" id="PF04815">
    <property type="entry name" value="Sec23_helical"/>
    <property type="match status" value="1"/>
</dbReference>
<feature type="region of interest" description="Disordered" evidence="4">
    <location>
        <begin position="99"/>
        <end position="254"/>
    </location>
</feature>
<dbReference type="SUPFAM" id="SSF82754">
    <property type="entry name" value="C-terminal, gelsolin-like domain of Sec23/24"/>
    <property type="match status" value="1"/>
</dbReference>
<protein>
    <recommendedName>
        <fullName evidence="11">Protein transport protein Sec24C</fullName>
    </recommendedName>
</protein>
<dbReference type="OrthoDB" id="49016at2759"/>
<evidence type="ECO:0000256" key="3">
    <source>
        <dbReference type="ARBA" id="ARBA00022927"/>
    </source>
</evidence>
<dbReference type="Proteomes" id="UP000192257">
    <property type="component" value="Unassembled WGS sequence"/>
</dbReference>
<feature type="region of interest" description="Disordered" evidence="4">
    <location>
        <begin position="1"/>
        <end position="70"/>
    </location>
</feature>
<dbReference type="InterPro" id="IPR036180">
    <property type="entry name" value="Gelsolin-like_dom_sf"/>
</dbReference>
<dbReference type="Gene3D" id="2.60.40.1670">
    <property type="entry name" value="beta-sandwich domain of Sec23/24"/>
    <property type="match status" value="1"/>
</dbReference>
<dbReference type="InterPro" id="IPR036174">
    <property type="entry name" value="Znf_Sec23_Sec24_sf"/>
</dbReference>
<dbReference type="GO" id="GO:0070971">
    <property type="term" value="C:endoplasmic reticulum exit site"/>
    <property type="evidence" value="ECO:0007669"/>
    <property type="project" value="TreeGrafter"/>
</dbReference>
<feature type="domain" description="Zinc finger Sec23/Sec24-type" evidence="5">
    <location>
        <begin position="323"/>
        <end position="361"/>
    </location>
</feature>
<dbReference type="Pfam" id="PF08033">
    <property type="entry name" value="Sec23_BS"/>
    <property type="match status" value="1"/>
</dbReference>
<evidence type="ECO:0000256" key="1">
    <source>
        <dbReference type="ARBA" id="ARBA00008334"/>
    </source>
</evidence>
<dbReference type="GO" id="GO:0008270">
    <property type="term" value="F:zinc ion binding"/>
    <property type="evidence" value="ECO:0007669"/>
    <property type="project" value="InterPro"/>
</dbReference>